<keyword evidence="13 14" id="KW-0472">Membrane</keyword>
<feature type="domain" description="HAMP" evidence="15">
    <location>
        <begin position="318"/>
        <end position="370"/>
    </location>
</feature>
<evidence type="ECO:0000256" key="4">
    <source>
        <dbReference type="ARBA" id="ARBA00022475"/>
    </source>
</evidence>
<feature type="transmembrane region" description="Helical" evidence="14">
    <location>
        <begin position="12"/>
        <end position="33"/>
    </location>
</feature>
<evidence type="ECO:0000259" key="15">
    <source>
        <dbReference type="PROSITE" id="PS50885"/>
    </source>
</evidence>
<evidence type="ECO:0000256" key="12">
    <source>
        <dbReference type="ARBA" id="ARBA00023012"/>
    </source>
</evidence>
<evidence type="ECO:0000256" key="1">
    <source>
        <dbReference type="ARBA" id="ARBA00000085"/>
    </source>
</evidence>
<evidence type="ECO:0000256" key="5">
    <source>
        <dbReference type="ARBA" id="ARBA00022553"/>
    </source>
</evidence>
<dbReference type="CDD" id="cd06225">
    <property type="entry name" value="HAMP"/>
    <property type="match status" value="1"/>
</dbReference>
<dbReference type="Gene3D" id="6.10.340.10">
    <property type="match status" value="1"/>
</dbReference>
<keyword evidence="5" id="KW-0597">Phosphoprotein</keyword>
<keyword evidence="12" id="KW-0902">Two-component regulatory system</keyword>
<comment type="catalytic activity">
    <reaction evidence="1">
        <text>ATP + protein L-histidine = ADP + protein N-phospho-L-histidine.</text>
        <dbReference type="EC" id="2.7.13.3"/>
    </reaction>
</comment>
<keyword evidence="8" id="KW-0547">Nucleotide-binding</keyword>
<dbReference type="Pfam" id="PF02518">
    <property type="entry name" value="HATPase_c"/>
    <property type="match status" value="1"/>
</dbReference>
<dbReference type="InterPro" id="IPR036890">
    <property type="entry name" value="HATPase_C_sf"/>
</dbReference>
<dbReference type="GO" id="GO:0000155">
    <property type="term" value="F:phosphorelay sensor kinase activity"/>
    <property type="evidence" value="ECO:0007669"/>
    <property type="project" value="InterPro"/>
</dbReference>
<dbReference type="PANTHER" id="PTHR34220:SF11">
    <property type="entry name" value="SENSOR PROTEIN KINASE HPTS"/>
    <property type="match status" value="1"/>
</dbReference>
<keyword evidence="9 16" id="KW-0418">Kinase</keyword>
<proteinExistence type="predicted"/>
<evidence type="ECO:0000256" key="10">
    <source>
        <dbReference type="ARBA" id="ARBA00022840"/>
    </source>
</evidence>
<dbReference type="PANTHER" id="PTHR34220">
    <property type="entry name" value="SENSOR HISTIDINE KINASE YPDA"/>
    <property type="match status" value="1"/>
</dbReference>
<dbReference type="SUPFAM" id="SSF158472">
    <property type="entry name" value="HAMP domain-like"/>
    <property type="match status" value="1"/>
</dbReference>
<evidence type="ECO:0000256" key="2">
    <source>
        <dbReference type="ARBA" id="ARBA00004651"/>
    </source>
</evidence>
<protein>
    <recommendedName>
        <fullName evidence="3">histidine kinase</fullName>
        <ecNumber evidence="3">2.7.13.3</ecNumber>
    </recommendedName>
</protein>
<organism evidence="16 17">
    <name type="scientific">Cohnella fermenti</name>
    <dbReference type="NCBI Taxonomy" id="2565925"/>
    <lineage>
        <taxon>Bacteria</taxon>
        <taxon>Bacillati</taxon>
        <taxon>Bacillota</taxon>
        <taxon>Bacilli</taxon>
        <taxon>Bacillales</taxon>
        <taxon>Paenibacillaceae</taxon>
        <taxon>Cohnella</taxon>
    </lineage>
</organism>
<dbReference type="Gene3D" id="3.30.565.10">
    <property type="entry name" value="Histidine kinase-like ATPase, C-terminal domain"/>
    <property type="match status" value="1"/>
</dbReference>
<dbReference type="InterPro" id="IPR050640">
    <property type="entry name" value="Bact_2-comp_sensor_kinase"/>
</dbReference>
<dbReference type="EMBL" id="SSOB01000021">
    <property type="protein sequence ID" value="THF77093.1"/>
    <property type="molecule type" value="Genomic_DNA"/>
</dbReference>
<keyword evidence="17" id="KW-1185">Reference proteome</keyword>
<dbReference type="SUPFAM" id="SSF55874">
    <property type="entry name" value="ATPase domain of HSP90 chaperone/DNA topoisomerase II/histidine kinase"/>
    <property type="match status" value="1"/>
</dbReference>
<evidence type="ECO:0000256" key="3">
    <source>
        <dbReference type="ARBA" id="ARBA00012438"/>
    </source>
</evidence>
<evidence type="ECO:0000256" key="8">
    <source>
        <dbReference type="ARBA" id="ARBA00022741"/>
    </source>
</evidence>
<feature type="transmembrane region" description="Helical" evidence="14">
    <location>
        <begin position="300"/>
        <end position="321"/>
    </location>
</feature>
<evidence type="ECO:0000256" key="6">
    <source>
        <dbReference type="ARBA" id="ARBA00022679"/>
    </source>
</evidence>
<name>A0A4S4BVQ5_9BACL</name>
<dbReference type="GO" id="GO:0005524">
    <property type="term" value="F:ATP binding"/>
    <property type="evidence" value="ECO:0007669"/>
    <property type="project" value="UniProtKB-KW"/>
</dbReference>
<keyword evidence="10" id="KW-0067">ATP-binding</keyword>
<keyword evidence="7 14" id="KW-0812">Transmembrane</keyword>
<dbReference type="InterPro" id="IPR004358">
    <property type="entry name" value="Sig_transdc_His_kin-like_C"/>
</dbReference>
<dbReference type="OrthoDB" id="2493994at2"/>
<keyword evidence="6" id="KW-0808">Transferase</keyword>
<accession>A0A4S4BVQ5</accession>
<dbReference type="InterPro" id="IPR003594">
    <property type="entry name" value="HATPase_dom"/>
</dbReference>
<dbReference type="Pfam" id="PF06580">
    <property type="entry name" value="His_kinase"/>
    <property type="match status" value="1"/>
</dbReference>
<sequence length="594" mass="67667">MPKSWFVSLRGKIIVSLILFIIVPVVVIVYRFYSSTQSILENQLYQSNQTAVERKAASMNDLLASVLRGSNWIVNDIEISKFLRDNTNWTEEYESYYNYTLLLNKLDNISQILPGGSAYVALYDFRGYTHSTWAHTTKTDYATLRQEQWFDRTIQLQGLPNWMVPVRLPEAADEPLLVMTRLLNGYRQNGDGTMWIGLPVGTFFYSDAELEEQASQGIYMMLADGNGKPLLGDAGMLQHGDAALADSRVDARGNVHAAIGGEPYMVNSVTLPVTGWSLVQFVDQREFASQLSRERNKSTLWVLFWFSLFAVAFIGLTFQFTRPIKRLVKSMNLVGKGELQTEVTIRGRDEMAMLGRNFNKMTKRLQELVTHLSEEQMHKQKAQFQALQAQINPHFLLNTMNSIKWMAILSGAKHVSDMLTKLGKLLNYTMRQQEEIVTLRDELNYLQVYMALQEIRYHDRISIAINVPDDLMDAEIVKFTLQPIIENSIIHGKQFPLRIAVDARRDKNGMLHIDVQDDGEGMSEETIRFVSEQMNQPHAKFSGIGMRNVNDRIQLTFGASSGIRIRSTEGQGTLVTVIIPYRRKVAPDDPVADR</sequence>
<dbReference type="InterPro" id="IPR010559">
    <property type="entry name" value="Sig_transdc_His_kin_internal"/>
</dbReference>
<dbReference type="AlphaFoldDB" id="A0A4S4BVQ5"/>
<dbReference type="Proteomes" id="UP000310636">
    <property type="component" value="Unassembled WGS sequence"/>
</dbReference>
<dbReference type="RefSeq" id="WP_136371041.1">
    <property type="nucleotide sequence ID" value="NZ_SSOB01000021.1"/>
</dbReference>
<dbReference type="SMART" id="SM00304">
    <property type="entry name" value="HAMP"/>
    <property type="match status" value="1"/>
</dbReference>
<keyword evidence="11 14" id="KW-1133">Transmembrane helix</keyword>
<comment type="caution">
    <text evidence="16">The sequence shown here is derived from an EMBL/GenBank/DDBJ whole genome shotgun (WGS) entry which is preliminary data.</text>
</comment>
<keyword evidence="4" id="KW-1003">Cell membrane</keyword>
<evidence type="ECO:0000256" key="14">
    <source>
        <dbReference type="SAM" id="Phobius"/>
    </source>
</evidence>
<dbReference type="PROSITE" id="PS50885">
    <property type="entry name" value="HAMP"/>
    <property type="match status" value="1"/>
</dbReference>
<evidence type="ECO:0000256" key="7">
    <source>
        <dbReference type="ARBA" id="ARBA00022692"/>
    </source>
</evidence>
<evidence type="ECO:0000256" key="13">
    <source>
        <dbReference type="ARBA" id="ARBA00023136"/>
    </source>
</evidence>
<comment type="subcellular location">
    <subcellularLocation>
        <location evidence="2">Cell membrane</location>
        <topology evidence="2">Multi-pass membrane protein</topology>
    </subcellularLocation>
</comment>
<evidence type="ECO:0000256" key="9">
    <source>
        <dbReference type="ARBA" id="ARBA00022777"/>
    </source>
</evidence>
<dbReference type="SMART" id="SM00387">
    <property type="entry name" value="HATPase_c"/>
    <property type="match status" value="1"/>
</dbReference>
<dbReference type="EC" id="2.7.13.3" evidence="3"/>
<reference evidence="16 17" key="1">
    <citation type="submission" date="2019-04" db="EMBL/GenBank/DDBJ databases">
        <title>Cohnella sp. nov. isolated from preserved vegetables.</title>
        <authorList>
            <person name="Lin S.-Y."/>
            <person name="Hung M.-H."/>
            <person name="Young C.-C."/>
        </authorList>
    </citation>
    <scope>NUCLEOTIDE SEQUENCE [LARGE SCALE GENOMIC DNA]</scope>
    <source>
        <strain evidence="16 17">CC-MHH1044</strain>
    </source>
</reference>
<dbReference type="Pfam" id="PF00672">
    <property type="entry name" value="HAMP"/>
    <property type="match status" value="1"/>
</dbReference>
<evidence type="ECO:0000313" key="17">
    <source>
        <dbReference type="Proteomes" id="UP000310636"/>
    </source>
</evidence>
<dbReference type="GO" id="GO:0005886">
    <property type="term" value="C:plasma membrane"/>
    <property type="evidence" value="ECO:0007669"/>
    <property type="project" value="UniProtKB-SubCell"/>
</dbReference>
<gene>
    <name evidence="16" type="ORF">E6C55_17145</name>
</gene>
<dbReference type="PRINTS" id="PR00344">
    <property type="entry name" value="BCTRLSENSOR"/>
</dbReference>
<evidence type="ECO:0000313" key="16">
    <source>
        <dbReference type="EMBL" id="THF77093.1"/>
    </source>
</evidence>
<dbReference type="InterPro" id="IPR003660">
    <property type="entry name" value="HAMP_dom"/>
</dbReference>
<evidence type="ECO:0000256" key="11">
    <source>
        <dbReference type="ARBA" id="ARBA00022989"/>
    </source>
</evidence>